<feature type="compositionally biased region" description="Basic residues" evidence="1">
    <location>
        <begin position="1"/>
        <end position="15"/>
    </location>
</feature>
<name>A0A5B7GMT3_PORTR</name>
<keyword evidence="3" id="KW-1185">Reference proteome</keyword>
<dbReference type="Proteomes" id="UP000324222">
    <property type="component" value="Unassembled WGS sequence"/>
</dbReference>
<sequence>MKLNKIKQRSQKTRPRPPSLHNPHTSAVLPHLPYTTKPPIHVAFLTSSLHSSSFNYLLNLKAAMAPSAPPPPPPAMCPFSGDFVLVLVID</sequence>
<evidence type="ECO:0000256" key="1">
    <source>
        <dbReference type="SAM" id="MobiDB-lite"/>
    </source>
</evidence>
<proteinExistence type="predicted"/>
<reference evidence="2 3" key="1">
    <citation type="submission" date="2019-05" db="EMBL/GenBank/DDBJ databases">
        <title>Another draft genome of Portunus trituberculatus and its Hox gene families provides insights of decapod evolution.</title>
        <authorList>
            <person name="Jeong J.-H."/>
            <person name="Song I."/>
            <person name="Kim S."/>
            <person name="Choi T."/>
            <person name="Kim D."/>
            <person name="Ryu S."/>
            <person name="Kim W."/>
        </authorList>
    </citation>
    <scope>NUCLEOTIDE SEQUENCE [LARGE SCALE GENOMIC DNA]</scope>
    <source>
        <tissue evidence="2">Muscle</tissue>
    </source>
</reference>
<evidence type="ECO:0000313" key="2">
    <source>
        <dbReference type="EMBL" id="MPC61490.1"/>
    </source>
</evidence>
<organism evidence="2 3">
    <name type="scientific">Portunus trituberculatus</name>
    <name type="common">Swimming crab</name>
    <name type="synonym">Neptunus trituberculatus</name>
    <dbReference type="NCBI Taxonomy" id="210409"/>
    <lineage>
        <taxon>Eukaryota</taxon>
        <taxon>Metazoa</taxon>
        <taxon>Ecdysozoa</taxon>
        <taxon>Arthropoda</taxon>
        <taxon>Crustacea</taxon>
        <taxon>Multicrustacea</taxon>
        <taxon>Malacostraca</taxon>
        <taxon>Eumalacostraca</taxon>
        <taxon>Eucarida</taxon>
        <taxon>Decapoda</taxon>
        <taxon>Pleocyemata</taxon>
        <taxon>Brachyura</taxon>
        <taxon>Eubrachyura</taxon>
        <taxon>Portunoidea</taxon>
        <taxon>Portunidae</taxon>
        <taxon>Portuninae</taxon>
        <taxon>Portunus</taxon>
    </lineage>
</organism>
<dbReference type="AlphaFoldDB" id="A0A5B7GMT3"/>
<comment type="caution">
    <text evidence="2">The sequence shown here is derived from an EMBL/GenBank/DDBJ whole genome shotgun (WGS) entry which is preliminary data.</text>
</comment>
<gene>
    <name evidence="2" type="ORF">E2C01_055562</name>
</gene>
<evidence type="ECO:0000313" key="3">
    <source>
        <dbReference type="Proteomes" id="UP000324222"/>
    </source>
</evidence>
<dbReference type="EMBL" id="VSRR010018585">
    <property type="protein sequence ID" value="MPC61490.1"/>
    <property type="molecule type" value="Genomic_DNA"/>
</dbReference>
<accession>A0A5B7GMT3</accession>
<protein>
    <submittedName>
        <fullName evidence="2">Uncharacterized protein</fullName>
    </submittedName>
</protein>
<feature type="region of interest" description="Disordered" evidence="1">
    <location>
        <begin position="1"/>
        <end position="27"/>
    </location>
</feature>